<dbReference type="VEuPathDB" id="FungiDB:VP01_54g3"/>
<name>A0A0L6ULF1_9BASI</name>
<evidence type="ECO:0000256" key="1">
    <source>
        <dbReference type="SAM" id="MobiDB-lite"/>
    </source>
</evidence>
<gene>
    <name evidence="2" type="ORF">VP01_54g3</name>
</gene>
<protein>
    <submittedName>
        <fullName evidence="2">Uncharacterized protein</fullName>
    </submittedName>
</protein>
<feature type="region of interest" description="Disordered" evidence="1">
    <location>
        <begin position="268"/>
        <end position="293"/>
    </location>
</feature>
<dbReference type="EMBL" id="LAVV01010720">
    <property type="protein sequence ID" value="KNZ48665.1"/>
    <property type="molecule type" value="Genomic_DNA"/>
</dbReference>
<reference evidence="2 3" key="1">
    <citation type="submission" date="2015-08" db="EMBL/GenBank/DDBJ databases">
        <title>Next Generation Sequencing and Analysis of the Genome of Puccinia sorghi L Schw, the Causal Agent of Maize Common Rust.</title>
        <authorList>
            <person name="Rochi L."/>
            <person name="Burguener G."/>
            <person name="Darino M."/>
            <person name="Turjanski A."/>
            <person name="Kreff E."/>
            <person name="Dieguez M.J."/>
            <person name="Sacco F."/>
        </authorList>
    </citation>
    <scope>NUCLEOTIDE SEQUENCE [LARGE SCALE GENOMIC DNA]</scope>
    <source>
        <strain evidence="2 3">RO10H11247</strain>
    </source>
</reference>
<dbReference type="OrthoDB" id="2499319at2759"/>
<dbReference type="AlphaFoldDB" id="A0A0L6ULF1"/>
<feature type="compositionally biased region" description="Low complexity" evidence="1">
    <location>
        <begin position="60"/>
        <end position="82"/>
    </location>
</feature>
<feature type="region of interest" description="Disordered" evidence="1">
    <location>
        <begin position="59"/>
        <end position="93"/>
    </location>
</feature>
<proteinExistence type="predicted"/>
<sequence length="335" mass="36519">MLDNNSTTPPPRAKARFSSNLRRSLRSNSQLTSLPESLFDPPVSQTLFSAPLDIPALVDSNSPSSTSSISSHPSSPASSTLSRQLSPRQRRHASSVSQLITFRAAYFLEDRDHYSNNPGELCLSHEMTSDETLGQKDELPSAPLFGIPAAPRSTTAASDDVPRASLNHYSSHIKKPLRSELYVDFAECVDCLPEFMYNPDELGGSSSMQCFTTASGSSRPEISLRLSDGDVPPANGWEYTSHEDSYCSEAYPPELGMDDSPTLGYQPEFPGPAPSTSAPTLAHRQSDQSHSSRCRIVNPGSLLIPLDYDYLTSILDTPRPIEHETFADSLVGMAY</sequence>
<feature type="compositionally biased region" description="Low complexity" evidence="1">
    <location>
        <begin position="16"/>
        <end position="34"/>
    </location>
</feature>
<comment type="caution">
    <text evidence="2">The sequence shown here is derived from an EMBL/GenBank/DDBJ whole genome shotgun (WGS) entry which is preliminary data.</text>
</comment>
<evidence type="ECO:0000313" key="2">
    <source>
        <dbReference type="EMBL" id="KNZ48665.1"/>
    </source>
</evidence>
<organism evidence="2 3">
    <name type="scientific">Puccinia sorghi</name>
    <dbReference type="NCBI Taxonomy" id="27349"/>
    <lineage>
        <taxon>Eukaryota</taxon>
        <taxon>Fungi</taxon>
        <taxon>Dikarya</taxon>
        <taxon>Basidiomycota</taxon>
        <taxon>Pucciniomycotina</taxon>
        <taxon>Pucciniomycetes</taxon>
        <taxon>Pucciniales</taxon>
        <taxon>Pucciniaceae</taxon>
        <taxon>Puccinia</taxon>
    </lineage>
</organism>
<feature type="region of interest" description="Disordered" evidence="1">
    <location>
        <begin position="1"/>
        <end position="40"/>
    </location>
</feature>
<evidence type="ECO:0000313" key="3">
    <source>
        <dbReference type="Proteomes" id="UP000037035"/>
    </source>
</evidence>
<keyword evidence="3" id="KW-1185">Reference proteome</keyword>
<dbReference type="Proteomes" id="UP000037035">
    <property type="component" value="Unassembled WGS sequence"/>
</dbReference>
<accession>A0A0L6ULF1</accession>